<dbReference type="STRING" id="1233.SAMN05216387_102325"/>
<dbReference type="PANTHER" id="PTHR43706">
    <property type="entry name" value="NADH DEHYDROGENASE"/>
    <property type="match status" value="1"/>
</dbReference>
<keyword evidence="9" id="KW-1133">Transmembrane helix</keyword>
<comment type="similarity">
    <text evidence="1">Belongs to the NADH dehydrogenase family.</text>
</comment>
<keyword evidence="13" id="KW-1185">Reference proteome</keyword>
<sequence>MNDRSGSKPGYGQNQASQLPRIVILGAGFGGLTCARALQAAPAEVTLVDQRNFHLFQPLLYQVATAALSPADIATPIRRILRNQINAKVVLGHVEAIDRQERTVRLRENGRLVAYDILVIATGARHSYFGHEDWEAFAPGLKQIEDALDIRNRVLDALERAEATEDADERQRLLSFAVIGGGPTGVELAGAIAELAKIELAQESRTMHGLAAHIVLIEAGPQILPVFVPSLADKARRSLEQLGVEVLTNSMVEHCDSEGVIAAGKRIEARTLIWAAGVAASPAAQWLDVEPDRAGRVRVLGDLSLPGDPTVFVIGDTAAVYRPDGRPVPGIAPAAKQEGNYVAELLLRRLNGSVSIDGRGGAAGMQAQPEFHYHHAGDLATIGHKSAVLDFGWIRLSGLLAWLLWGCVHIFFLISFRNRMVVMLGWLWSYFASDRGARLITGSGREL</sequence>
<gene>
    <name evidence="12" type="ORF">SAMN05216387_102325</name>
</gene>
<dbReference type="Proteomes" id="UP000198620">
    <property type="component" value="Unassembled WGS sequence"/>
</dbReference>
<dbReference type="Gene3D" id="3.50.50.100">
    <property type="match status" value="1"/>
</dbReference>
<dbReference type="AlphaFoldDB" id="A0A1H7IWU4"/>
<keyword evidence="3" id="KW-0285">Flavoprotein</keyword>
<keyword evidence="7" id="KW-0520">NAD</keyword>
<protein>
    <recommendedName>
        <fullName evidence="2">NADH:ubiquinone reductase (non-electrogenic)</fullName>
        <ecNumber evidence="2">1.6.5.9</ecNumber>
    </recommendedName>
</protein>
<feature type="domain" description="FAD/NAD(P)-binding" evidence="10">
    <location>
        <begin position="21"/>
        <end position="339"/>
    </location>
</feature>
<feature type="transmembrane region" description="Helical" evidence="9">
    <location>
        <begin position="393"/>
        <end position="414"/>
    </location>
</feature>
<dbReference type="SUPFAM" id="SSF51905">
    <property type="entry name" value="FAD/NAD(P)-binding domain"/>
    <property type="match status" value="1"/>
</dbReference>
<dbReference type="InterPro" id="IPR045024">
    <property type="entry name" value="NDH-2"/>
</dbReference>
<organism evidence="12 13">
    <name type="scientific">Nitrosovibrio tenuis</name>
    <dbReference type="NCBI Taxonomy" id="1233"/>
    <lineage>
        <taxon>Bacteria</taxon>
        <taxon>Pseudomonadati</taxon>
        <taxon>Pseudomonadota</taxon>
        <taxon>Betaproteobacteria</taxon>
        <taxon>Nitrosomonadales</taxon>
        <taxon>Nitrosomonadaceae</taxon>
        <taxon>Nitrosovibrio</taxon>
    </lineage>
</organism>
<evidence type="ECO:0000313" key="12">
    <source>
        <dbReference type="EMBL" id="SEK66981.1"/>
    </source>
</evidence>
<dbReference type="EC" id="1.6.5.9" evidence="2"/>
<evidence type="ECO:0000256" key="5">
    <source>
        <dbReference type="ARBA" id="ARBA00022946"/>
    </source>
</evidence>
<feature type="domain" description="External alternative NADH-ubiquinone oxidoreductase-like C-terminal" evidence="11">
    <location>
        <begin position="375"/>
        <end position="431"/>
    </location>
</feature>
<evidence type="ECO:0000259" key="11">
    <source>
        <dbReference type="Pfam" id="PF22366"/>
    </source>
</evidence>
<dbReference type="EMBL" id="FOBH01000002">
    <property type="protein sequence ID" value="SEK66981.1"/>
    <property type="molecule type" value="Genomic_DNA"/>
</dbReference>
<dbReference type="InterPro" id="IPR023753">
    <property type="entry name" value="FAD/NAD-binding_dom"/>
</dbReference>
<keyword evidence="9" id="KW-0812">Transmembrane</keyword>
<evidence type="ECO:0000256" key="3">
    <source>
        <dbReference type="ARBA" id="ARBA00022630"/>
    </source>
</evidence>
<reference evidence="12 13" key="1">
    <citation type="submission" date="2016-10" db="EMBL/GenBank/DDBJ databases">
        <authorList>
            <person name="de Groot N.N."/>
        </authorList>
    </citation>
    <scope>NUCLEOTIDE SEQUENCE [LARGE SCALE GENOMIC DNA]</scope>
    <source>
        <strain evidence="12 13">Nv1</strain>
    </source>
</reference>
<evidence type="ECO:0000256" key="4">
    <source>
        <dbReference type="ARBA" id="ARBA00022827"/>
    </source>
</evidence>
<keyword evidence="5" id="KW-0809">Transit peptide</keyword>
<evidence type="ECO:0000256" key="8">
    <source>
        <dbReference type="ARBA" id="ARBA00047599"/>
    </source>
</evidence>
<evidence type="ECO:0000256" key="2">
    <source>
        <dbReference type="ARBA" id="ARBA00012637"/>
    </source>
</evidence>
<dbReference type="InterPro" id="IPR054585">
    <property type="entry name" value="NDH2-like_C"/>
</dbReference>
<dbReference type="Pfam" id="PF07992">
    <property type="entry name" value="Pyr_redox_2"/>
    <property type="match status" value="1"/>
</dbReference>
<dbReference type="GO" id="GO:0050136">
    <property type="term" value="F:NADH dehydrogenase (quinone) (non-electrogenic) activity"/>
    <property type="evidence" value="ECO:0007669"/>
    <property type="project" value="UniProtKB-EC"/>
</dbReference>
<comment type="catalytic activity">
    <reaction evidence="8">
        <text>a quinone + NADH + H(+) = a quinol + NAD(+)</text>
        <dbReference type="Rhea" id="RHEA:46160"/>
        <dbReference type="ChEBI" id="CHEBI:15378"/>
        <dbReference type="ChEBI" id="CHEBI:24646"/>
        <dbReference type="ChEBI" id="CHEBI:57540"/>
        <dbReference type="ChEBI" id="CHEBI:57945"/>
        <dbReference type="ChEBI" id="CHEBI:132124"/>
        <dbReference type="EC" id="1.6.5.9"/>
    </reaction>
</comment>
<dbReference type="InterPro" id="IPR036188">
    <property type="entry name" value="FAD/NAD-bd_sf"/>
</dbReference>
<proteinExistence type="inferred from homology"/>
<keyword evidence="6" id="KW-0560">Oxidoreductase</keyword>
<name>A0A1H7IWU4_9PROT</name>
<evidence type="ECO:0000259" key="10">
    <source>
        <dbReference type="Pfam" id="PF07992"/>
    </source>
</evidence>
<dbReference type="Pfam" id="PF22366">
    <property type="entry name" value="NDH2_C"/>
    <property type="match status" value="1"/>
</dbReference>
<keyword evidence="4" id="KW-0274">FAD</keyword>
<evidence type="ECO:0000256" key="1">
    <source>
        <dbReference type="ARBA" id="ARBA00005272"/>
    </source>
</evidence>
<dbReference type="RefSeq" id="WP_090827437.1">
    <property type="nucleotide sequence ID" value="NZ_FOBH01000002.1"/>
</dbReference>
<evidence type="ECO:0000256" key="9">
    <source>
        <dbReference type="SAM" id="Phobius"/>
    </source>
</evidence>
<evidence type="ECO:0000313" key="13">
    <source>
        <dbReference type="Proteomes" id="UP000198620"/>
    </source>
</evidence>
<dbReference type="PRINTS" id="PR00368">
    <property type="entry name" value="FADPNR"/>
</dbReference>
<dbReference type="PANTHER" id="PTHR43706:SF47">
    <property type="entry name" value="EXTERNAL NADH-UBIQUINONE OXIDOREDUCTASE 1, MITOCHONDRIAL-RELATED"/>
    <property type="match status" value="1"/>
</dbReference>
<accession>A0A1H7IWU4</accession>
<keyword evidence="9" id="KW-0472">Membrane</keyword>
<evidence type="ECO:0000256" key="6">
    <source>
        <dbReference type="ARBA" id="ARBA00023002"/>
    </source>
</evidence>
<evidence type="ECO:0000256" key="7">
    <source>
        <dbReference type="ARBA" id="ARBA00023027"/>
    </source>
</evidence>
<dbReference type="OrthoDB" id="9781621at2"/>
<dbReference type="PRINTS" id="PR00411">
    <property type="entry name" value="PNDRDTASEI"/>
</dbReference>